<proteinExistence type="predicted"/>
<accession>A0AAE3T1D0</accession>
<name>A0AAE3T1D0_9BURK</name>
<evidence type="ECO:0000313" key="2">
    <source>
        <dbReference type="Proteomes" id="UP001212602"/>
    </source>
</evidence>
<dbReference type="RefSeq" id="WP_271428492.1">
    <property type="nucleotide sequence ID" value="NZ_JAQIPB010000006.1"/>
</dbReference>
<gene>
    <name evidence="1" type="ORF">PGB34_12830</name>
</gene>
<protein>
    <submittedName>
        <fullName evidence="1">ABC transporter substrate-binding protein</fullName>
    </submittedName>
</protein>
<comment type="caution">
    <text evidence="1">The sequence shown here is derived from an EMBL/GenBank/DDBJ whole genome shotgun (WGS) entry which is preliminary data.</text>
</comment>
<evidence type="ECO:0000313" key="1">
    <source>
        <dbReference type="EMBL" id="MDA7417247.1"/>
    </source>
</evidence>
<dbReference type="EMBL" id="JAQIPB010000006">
    <property type="protein sequence ID" value="MDA7417247.1"/>
    <property type="molecule type" value="Genomic_DNA"/>
</dbReference>
<organism evidence="1 2">
    <name type="scientific">Xenophilus arseniciresistens</name>
    <dbReference type="NCBI Taxonomy" id="1283306"/>
    <lineage>
        <taxon>Bacteria</taxon>
        <taxon>Pseudomonadati</taxon>
        <taxon>Pseudomonadota</taxon>
        <taxon>Betaproteobacteria</taxon>
        <taxon>Burkholderiales</taxon>
        <taxon>Comamonadaceae</taxon>
        <taxon>Xenophilus</taxon>
    </lineage>
</organism>
<dbReference type="Gene3D" id="3.40.50.2300">
    <property type="match status" value="2"/>
</dbReference>
<dbReference type="InterPro" id="IPR028082">
    <property type="entry name" value="Peripla_BP_I"/>
</dbReference>
<dbReference type="PANTHER" id="PTHR47235:SF1">
    <property type="entry name" value="BLR6548 PROTEIN"/>
    <property type="match status" value="1"/>
</dbReference>
<dbReference type="Proteomes" id="UP001212602">
    <property type="component" value="Unassembled WGS sequence"/>
</dbReference>
<dbReference type="AlphaFoldDB" id="A0AAE3T1D0"/>
<reference evidence="1" key="1">
    <citation type="submission" date="2023-01" db="EMBL/GenBank/DDBJ databases">
        <title>Xenophilus mangrovi sp. nov., isolated from soil of Mangrove nature reserve.</title>
        <authorList>
            <person name="Xu S."/>
            <person name="Liu Z."/>
            <person name="Xu Y."/>
        </authorList>
    </citation>
    <scope>NUCLEOTIDE SEQUENCE</scope>
    <source>
        <strain evidence="1">YW8</strain>
    </source>
</reference>
<keyword evidence="2" id="KW-1185">Reference proteome</keyword>
<dbReference type="PANTHER" id="PTHR47235">
    <property type="entry name" value="BLR6548 PROTEIN"/>
    <property type="match status" value="1"/>
</dbReference>
<dbReference type="SUPFAM" id="SSF53822">
    <property type="entry name" value="Periplasmic binding protein-like I"/>
    <property type="match status" value="1"/>
</dbReference>
<sequence>MRADDQDQIRWEARQGAGHGALASSGHPRRRTLLRGAALACAAPPLLLGFQGVSAQTRAGSAPAPRVTQLLDMSPSQQELSRDYSTGLRLAFAQLKEAQPQLPQLTTVETDGSPGAVAEALRAVAQDGSQLALLGTVGETTALHAMDQIQRQDLRLAHIGPWLFDTRHDADTRLLTFLASREQQLRYAMQSLAAAGVGELALVYPDARMAQDMAGATQALVTGMAMKMRVIAPAYGQGLQAFASRLPAATPFHLVFMGTSVELAEFVRGLGAHGMQRIVVCLTGVDPNTFTQLVPDNRVPVVFTQGVPNPRTGRVPLVLSYRQALARYFDEAPSPVSLAGYVVGRYAAQMFARLGSTPTRAQVLTEVQQRRAVGIDEWPLAFDKSGRGSAYVAQMLLNTRGKFVGS</sequence>